<reference evidence="1 2" key="1">
    <citation type="submission" date="2014-10" db="EMBL/GenBank/DDBJ databases">
        <title>Draft genome sequence of the proteorhodopsin-containing marine bacterium Dokdonia donghaensis.</title>
        <authorList>
            <person name="Gomez-Consarnau L."/>
            <person name="Gonzalez J.M."/>
            <person name="Riedel T."/>
            <person name="Jaenicke S."/>
            <person name="Wagner-Doebler I."/>
            <person name="Fuhrman J.A."/>
        </authorList>
    </citation>
    <scope>NUCLEOTIDE SEQUENCE [LARGE SCALE GENOMIC DNA]</scope>
    <source>
        <strain evidence="1 2">DSW-1</strain>
    </source>
</reference>
<dbReference type="KEGG" id="ddo:I597_0484"/>
<comment type="caution">
    <text evidence="1">The sequence shown here is derived from an EMBL/GenBank/DDBJ whole genome shotgun (WGS) entry which is preliminary data.</text>
</comment>
<organism evidence="1 2">
    <name type="scientific">Dokdonia donghaensis DSW-1</name>
    <dbReference type="NCBI Taxonomy" id="1300343"/>
    <lineage>
        <taxon>Bacteria</taxon>
        <taxon>Pseudomonadati</taxon>
        <taxon>Bacteroidota</taxon>
        <taxon>Flavobacteriia</taxon>
        <taxon>Flavobacteriales</taxon>
        <taxon>Flavobacteriaceae</taxon>
        <taxon>Dokdonia</taxon>
    </lineage>
</organism>
<keyword evidence="2" id="KW-1185">Reference proteome</keyword>
<dbReference type="Proteomes" id="UP000030140">
    <property type="component" value="Unassembled WGS sequence"/>
</dbReference>
<protein>
    <submittedName>
        <fullName evidence="1">Uncharacterized protein</fullName>
    </submittedName>
</protein>
<accession>A0A0A2GU65</accession>
<proteinExistence type="predicted"/>
<dbReference type="EMBL" id="JSAQ01000001">
    <property type="protein sequence ID" value="KGO06804.1"/>
    <property type="molecule type" value="Genomic_DNA"/>
</dbReference>
<evidence type="ECO:0000313" key="2">
    <source>
        <dbReference type="Proteomes" id="UP000030140"/>
    </source>
</evidence>
<evidence type="ECO:0000313" key="1">
    <source>
        <dbReference type="EMBL" id="KGO06804.1"/>
    </source>
</evidence>
<sequence length="485" mass="56546">MEIISSCNTASITPYVPSTGNPWDVMKVKHLYKRLAYGATTTVLDAALSQTPQEVVDTLLLEAQTTPNTPTPAWAYWDLSDFNDYDTENNEFISEWYRQAAKDIRDKNLKGRLTFFWLNHFVTQIETYFYAPYTFQYWDILQTHCLGNFKTFVREMGLNPAMLLFLNGFENSSQNPNENYARELYELFTLGEGNGYTQQDIEETSRALTGYNHWVEYGAAITFDESTFDSSEKTIFGQTGPWGYDDVIDILFEQKASIIATTICTKLYTYFVSPDVNDTIVAEMATLFMDQNWEIKPVLEMLFKSEHFFDQDAIGMIVKSPYDLIMTFYNELDFTYNDTDDGFASYANYISDMLGQNLFQPIDVAGWQRNHDWINSSTLTGRWLSLENLSWNFWLETGYQYRDFAQALTNSSTDPVVITKTIVDYFLSRPLYTEADYEIAEAIFKWETPENYWEDGIWNWNFDSAAYQTILLIHHIFRMPEFQLK</sequence>
<dbReference type="Pfam" id="PF08811">
    <property type="entry name" value="DUF1800"/>
    <property type="match status" value="1"/>
</dbReference>
<dbReference type="PATRIC" id="fig|1300343.5.peg.489"/>
<gene>
    <name evidence="1" type="ORF">NV36_08065</name>
</gene>
<dbReference type="AlphaFoldDB" id="A0A0A2GU65"/>
<dbReference type="RefSeq" id="WP_035326005.1">
    <property type="nucleotide sequence ID" value="NZ_CP015125.1"/>
</dbReference>
<name>A0A0A2GU65_9FLAO</name>
<dbReference type="InterPro" id="IPR014917">
    <property type="entry name" value="DUF1800"/>
</dbReference>